<dbReference type="InterPro" id="IPR010998">
    <property type="entry name" value="Integrase_recombinase_N"/>
</dbReference>
<dbReference type="STRING" id="365044.Pnap_3768"/>
<organism evidence="3 4">
    <name type="scientific">Polaromonas naphthalenivorans (strain CJ2)</name>
    <dbReference type="NCBI Taxonomy" id="365044"/>
    <lineage>
        <taxon>Bacteria</taxon>
        <taxon>Pseudomonadati</taxon>
        <taxon>Pseudomonadota</taxon>
        <taxon>Betaproteobacteria</taxon>
        <taxon>Burkholderiales</taxon>
        <taxon>Comamonadaceae</taxon>
        <taxon>Polaromonas</taxon>
    </lineage>
</organism>
<proteinExistence type="predicted"/>
<reference evidence="4" key="1">
    <citation type="journal article" date="2009" name="Environ. Microbiol.">
        <title>The genome of Polaromonas naphthalenivorans strain CJ2, isolated from coal tar-contaminated sediment, reveals physiological and metabolic versatility and evolution through extensive horizontal gene transfer.</title>
        <authorList>
            <person name="Yagi J.M."/>
            <person name="Sims D."/>
            <person name="Brettin T."/>
            <person name="Bruce D."/>
            <person name="Madsen E.L."/>
        </authorList>
    </citation>
    <scope>NUCLEOTIDE SEQUENCE [LARGE SCALE GENOMIC DNA]</scope>
    <source>
        <strain evidence="4">CJ2</strain>
    </source>
</reference>
<keyword evidence="1" id="KW-0238">DNA-binding</keyword>
<dbReference type="HOGENOM" id="CLU_2818328_0_0_4"/>
<protein>
    <submittedName>
        <fullName evidence="3">Integrase</fullName>
    </submittedName>
</protein>
<name>A1VTT6_POLNA</name>
<dbReference type="OrthoDB" id="9801717at2"/>
<dbReference type="GO" id="GO:0003677">
    <property type="term" value="F:DNA binding"/>
    <property type="evidence" value="ECO:0007669"/>
    <property type="project" value="UniProtKB-KW"/>
</dbReference>
<evidence type="ECO:0000313" key="3">
    <source>
        <dbReference type="EMBL" id="ABM39064.1"/>
    </source>
</evidence>
<dbReference type="InterPro" id="IPR004107">
    <property type="entry name" value="Integrase_SAM-like_N"/>
</dbReference>
<dbReference type="KEGG" id="pna:Pnap_3768"/>
<dbReference type="Gene3D" id="1.10.150.130">
    <property type="match status" value="1"/>
</dbReference>
<dbReference type="AlphaFoldDB" id="A1VTT6"/>
<evidence type="ECO:0000256" key="1">
    <source>
        <dbReference type="ARBA" id="ARBA00023125"/>
    </source>
</evidence>
<dbReference type="Proteomes" id="UP000000644">
    <property type="component" value="Chromosome"/>
</dbReference>
<evidence type="ECO:0000259" key="2">
    <source>
        <dbReference type="Pfam" id="PF13495"/>
    </source>
</evidence>
<gene>
    <name evidence="3" type="ordered locus">Pnap_3768</name>
</gene>
<dbReference type="EMBL" id="CP000529">
    <property type="protein sequence ID" value="ABM39064.1"/>
    <property type="molecule type" value="Genomic_DNA"/>
</dbReference>
<evidence type="ECO:0000313" key="4">
    <source>
        <dbReference type="Proteomes" id="UP000000644"/>
    </source>
</evidence>
<dbReference type="GO" id="GO:0015074">
    <property type="term" value="P:DNA integration"/>
    <property type="evidence" value="ECO:0007669"/>
    <property type="project" value="InterPro"/>
</dbReference>
<sequence>MKPRNPPLHTIRLLDQVRERIRYLHYSLSTEKVYLYWVRFFVRWHGRHGTMTHPREMGASQVEAFLT</sequence>
<keyword evidence="4" id="KW-1185">Reference proteome</keyword>
<dbReference type="eggNOG" id="COG4974">
    <property type="taxonomic scope" value="Bacteria"/>
</dbReference>
<feature type="domain" description="Integrase SAM-like N-terminal" evidence="2">
    <location>
        <begin position="13"/>
        <end position="67"/>
    </location>
</feature>
<accession>A1VTT6</accession>
<dbReference type="Pfam" id="PF13495">
    <property type="entry name" value="Phage_int_SAM_4"/>
    <property type="match status" value="1"/>
</dbReference>